<dbReference type="PANTHER" id="PTHR23416:SF23">
    <property type="entry name" value="ACETYLTRANSFERASE C18B11.09C-RELATED"/>
    <property type="match status" value="1"/>
</dbReference>
<dbReference type="AlphaFoldDB" id="A0A7K1UTZ9"/>
<keyword evidence="2 3" id="KW-0808">Transferase</keyword>
<dbReference type="PANTHER" id="PTHR23416">
    <property type="entry name" value="SIALIC ACID SYNTHASE-RELATED"/>
    <property type="match status" value="1"/>
</dbReference>
<reference evidence="3 4" key="1">
    <citation type="submission" date="2019-12" db="EMBL/GenBank/DDBJ databases">
        <title>Nocardia sp. nov. ET3-3 isolated from soil.</title>
        <authorList>
            <person name="Kanchanasin P."/>
            <person name="Tanasupawat S."/>
            <person name="Yuki M."/>
            <person name="Kudo T."/>
        </authorList>
    </citation>
    <scope>NUCLEOTIDE SEQUENCE [LARGE SCALE GENOMIC DNA]</scope>
    <source>
        <strain evidence="3 4">ET3-3</strain>
    </source>
</reference>
<proteinExistence type="inferred from homology"/>
<dbReference type="RefSeq" id="WP_157386678.1">
    <property type="nucleotide sequence ID" value="NZ_WRPP01000001.1"/>
</dbReference>
<evidence type="ECO:0000313" key="3">
    <source>
        <dbReference type="EMBL" id="MVU77318.1"/>
    </source>
</evidence>
<comment type="caution">
    <text evidence="3">The sequence shown here is derived from an EMBL/GenBank/DDBJ whole genome shotgun (WGS) entry which is preliminary data.</text>
</comment>
<sequence>MRDAVPEGTSAAPERSLAALRGHSYDKGRGLAAQALWVAVSTLIFTQVWCPNRLRVAILRMFGAKIGTGVLIRHRVSVQWPWKLSVGDDSWVGVGAELYNIEPITLGSNVCVSQQAYLCTGSHDRRSPSFAYDNGPIVVEDGVWVCTRATILRGVTVGAHSVIGATALVSADVPPYSVVRPPPPVVTPR</sequence>
<gene>
    <name evidence="3" type="ORF">GPX89_08670</name>
</gene>
<comment type="similarity">
    <text evidence="1">Belongs to the transferase hexapeptide repeat family.</text>
</comment>
<evidence type="ECO:0000313" key="4">
    <source>
        <dbReference type="Proteomes" id="UP000466794"/>
    </source>
</evidence>
<evidence type="ECO:0000256" key="2">
    <source>
        <dbReference type="ARBA" id="ARBA00022679"/>
    </source>
</evidence>
<name>A0A7K1UTZ9_9NOCA</name>
<dbReference type="Gene3D" id="2.160.10.10">
    <property type="entry name" value="Hexapeptide repeat proteins"/>
    <property type="match status" value="1"/>
</dbReference>
<organism evidence="3 4">
    <name type="scientific">Nocardia terrae</name>
    <dbReference type="NCBI Taxonomy" id="2675851"/>
    <lineage>
        <taxon>Bacteria</taxon>
        <taxon>Bacillati</taxon>
        <taxon>Actinomycetota</taxon>
        <taxon>Actinomycetes</taxon>
        <taxon>Mycobacteriales</taxon>
        <taxon>Nocardiaceae</taxon>
        <taxon>Nocardia</taxon>
    </lineage>
</organism>
<dbReference type="EMBL" id="WRPP01000001">
    <property type="protein sequence ID" value="MVU77318.1"/>
    <property type="molecule type" value="Genomic_DNA"/>
</dbReference>
<dbReference type="Proteomes" id="UP000466794">
    <property type="component" value="Unassembled WGS sequence"/>
</dbReference>
<keyword evidence="4" id="KW-1185">Reference proteome</keyword>
<dbReference type="GO" id="GO:0008374">
    <property type="term" value="F:O-acyltransferase activity"/>
    <property type="evidence" value="ECO:0007669"/>
    <property type="project" value="TreeGrafter"/>
</dbReference>
<dbReference type="InterPro" id="IPR051159">
    <property type="entry name" value="Hexapeptide_acetyltransf"/>
</dbReference>
<accession>A0A7K1UTZ9</accession>
<dbReference type="SUPFAM" id="SSF51161">
    <property type="entry name" value="Trimeric LpxA-like enzymes"/>
    <property type="match status" value="1"/>
</dbReference>
<dbReference type="GO" id="GO:0005829">
    <property type="term" value="C:cytosol"/>
    <property type="evidence" value="ECO:0007669"/>
    <property type="project" value="TreeGrafter"/>
</dbReference>
<evidence type="ECO:0000256" key="1">
    <source>
        <dbReference type="ARBA" id="ARBA00007274"/>
    </source>
</evidence>
<protein>
    <submittedName>
        <fullName evidence="3">Colanic acid biosynthesis acetyltransferase</fullName>
    </submittedName>
</protein>
<dbReference type="InterPro" id="IPR011004">
    <property type="entry name" value="Trimer_LpxA-like_sf"/>
</dbReference>